<dbReference type="EMBL" id="JAMOIM010000011">
    <property type="protein sequence ID" value="MCW6509690.1"/>
    <property type="molecule type" value="Genomic_DNA"/>
</dbReference>
<evidence type="ECO:0000313" key="2">
    <source>
        <dbReference type="Proteomes" id="UP001165667"/>
    </source>
</evidence>
<dbReference type="RefSeq" id="WP_282586064.1">
    <property type="nucleotide sequence ID" value="NZ_JAMOIM010000011.1"/>
</dbReference>
<proteinExistence type="predicted"/>
<protein>
    <submittedName>
        <fullName evidence="1">Uncharacterized protein</fullName>
    </submittedName>
</protein>
<organism evidence="1 2">
    <name type="scientific">Lichenifustis flavocetrariae</name>
    <dbReference type="NCBI Taxonomy" id="2949735"/>
    <lineage>
        <taxon>Bacteria</taxon>
        <taxon>Pseudomonadati</taxon>
        <taxon>Pseudomonadota</taxon>
        <taxon>Alphaproteobacteria</taxon>
        <taxon>Hyphomicrobiales</taxon>
        <taxon>Lichenihabitantaceae</taxon>
        <taxon>Lichenifustis</taxon>
    </lineage>
</organism>
<keyword evidence="2" id="KW-1185">Reference proteome</keyword>
<dbReference type="Proteomes" id="UP001165667">
    <property type="component" value="Unassembled WGS sequence"/>
</dbReference>
<evidence type="ECO:0000313" key="1">
    <source>
        <dbReference type="EMBL" id="MCW6509690.1"/>
    </source>
</evidence>
<gene>
    <name evidence="1" type="ORF">M8523_16855</name>
</gene>
<reference evidence="1" key="1">
    <citation type="submission" date="2022-05" db="EMBL/GenBank/DDBJ databases">
        <authorList>
            <person name="Pankratov T."/>
        </authorList>
    </citation>
    <scope>NUCLEOTIDE SEQUENCE</scope>
    <source>
        <strain evidence="1">BP6-180914</strain>
    </source>
</reference>
<sequence length="190" mass="21127">MTLELLLALADLTVTAEPGTAYYHAHRLNTQVITRAAGGVYLSPIRIVPPRFFEPDPTGKLAAWTEVRDEHSETIDAVAWSIRRPDKIVTLLGRASVLGAEWAADPISYMGGLPLRVFRTPLNWLKAKCEGVAALDTMRTARFLLDVPTSRIAAEDDQHAREIVHARHALMDRQSIVVPQRKRQSDQEAA</sequence>
<accession>A0AA41YYL6</accession>
<name>A0AA41YYL6_9HYPH</name>
<comment type="caution">
    <text evidence="1">The sequence shown here is derived from an EMBL/GenBank/DDBJ whole genome shotgun (WGS) entry which is preliminary data.</text>
</comment>
<dbReference type="AlphaFoldDB" id="A0AA41YYL6"/>